<dbReference type="InterPro" id="IPR016024">
    <property type="entry name" value="ARM-type_fold"/>
</dbReference>
<dbReference type="Proteomes" id="UP000887116">
    <property type="component" value="Unassembled WGS sequence"/>
</dbReference>
<comment type="caution">
    <text evidence="2">The sequence shown here is derived from an EMBL/GenBank/DDBJ whole genome shotgun (WGS) entry which is preliminary data.</text>
</comment>
<dbReference type="GO" id="GO:0003723">
    <property type="term" value="F:RNA binding"/>
    <property type="evidence" value="ECO:0007669"/>
    <property type="project" value="InterPro"/>
</dbReference>
<dbReference type="GO" id="GO:0030686">
    <property type="term" value="C:90S preribosome"/>
    <property type="evidence" value="ECO:0007669"/>
    <property type="project" value="TreeGrafter"/>
</dbReference>
<keyword evidence="3" id="KW-1185">Reference proteome</keyword>
<dbReference type="InterPro" id="IPR011989">
    <property type="entry name" value="ARM-like"/>
</dbReference>
<accession>A0A8X6I0B6</accession>
<dbReference type="GO" id="GO:0000056">
    <property type="term" value="P:ribosomal small subunit export from nucleus"/>
    <property type="evidence" value="ECO:0007669"/>
    <property type="project" value="TreeGrafter"/>
</dbReference>
<name>A0A8X6I0B6_TRICU</name>
<dbReference type="GO" id="GO:0030688">
    <property type="term" value="C:preribosome, small subunit precursor"/>
    <property type="evidence" value="ECO:0007669"/>
    <property type="project" value="TreeGrafter"/>
</dbReference>
<dbReference type="PANTHER" id="PTHR13102">
    <property type="entry name" value="NUCLEOLAR PROTEIN 9"/>
    <property type="match status" value="1"/>
</dbReference>
<dbReference type="EMBL" id="BMAO01017060">
    <property type="protein sequence ID" value="GFR13054.1"/>
    <property type="molecule type" value="Genomic_DNA"/>
</dbReference>
<dbReference type="GO" id="GO:0000480">
    <property type="term" value="P:endonucleolytic cleavage in 5'-ETS of tricistronic rRNA transcript (SSU-rRNA, 5.8S rRNA, LSU-rRNA)"/>
    <property type="evidence" value="ECO:0007669"/>
    <property type="project" value="TreeGrafter"/>
</dbReference>
<dbReference type="Pfam" id="PF22493">
    <property type="entry name" value="PUF_NOP9"/>
    <property type="match status" value="1"/>
</dbReference>
<dbReference type="InterPro" id="IPR040000">
    <property type="entry name" value="NOP9"/>
</dbReference>
<dbReference type="GO" id="GO:0005730">
    <property type="term" value="C:nucleolus"/>
    <property type="evidence" value="ECO:0007669"/>
    <property type="project" value="TreeGrafter"/>
</dbReference>
<dbReference type="PROSITE" id="PS51257">
    <property type="entry name" value="PROKAR_LIPOPROTEIN"/>
    <property type="match status" value="1"/>
</dbReference>
<reference evidence="2" key="1">
    <citation type="submission" date="2020-07" db="EMBL/GenBank/DDBJ databases">
        <title>Multicomponent nature underlies the extraordinary mechanical properties of spider dragline silk.</title>
        <authorList>
            <person name="Kono N."/>
            <person name="Nakamura H."/>
            <person name="Mori M."/>
            <person name="Yoshida Y."/>
            <person name="Ohtoshi R."/>
            <person name="Malay A.D."/>
            <person name="Moran D.A.P."/>
            <person name="Tomita M."/>
            <person name="Numata K."/>
            <person name="Arakawa K."/>
        </authorList>
    </citation>
    <scope>NUCLEOTIDE SEQUENCE</scope>
</reference>
<dbReference type="AlphaFoldDB" id="A0A8X6I0B6"/>
<keyword evidence="1" id="KW-0677">Repeat</keyword>
<organism evidence="2 3">
    <name type="scientific">Trichonephila clavata</name>
    <name type="common">Joro spider</name>
    <name type="synonym">Nephila clavata</name>
    <dbReference type="NCBI Taxonomy" id="2740835"/>
    <lineage>
        <taxon>Eukaryota</taxon>
        <taxon>Metazoa</taxon>
        <taxon>Ecdysozoa</taxon>
        <taxon>Arthropoda</taxon>
        <taxon>Chelicerata</taxon>
        <taxon>Arachnida</taxon>
        <taxon>Araneae</taxon>
        <taxon>Araneomorphae</taxon>
        <taxon>Entelegynae</taxon>
        <taxon>Araneoidea</taxon>
        <taxon>Nephilidae</taxon>
        <taxon>Trichonephila</taxon>
    </lineage>
</organism>
<dbReference type="PANTHER" id="PTHR13102:SF0">
    <property type="entry name" value="NUCLEOLAR PROTEIN 9"/>
    <property type="match status" value="1"/>
</dbReference>
<protein>
    <submittedName>
        <fullName evidence="2">Nucleolar protein 9</fullName>
    </submittedName>
</protein>
<dbReference type="Gene3D" id="1.25.10.10">
    <property type="entry name" value="Leucine-rich Repeat Variant"/>
    <property type="match status" value="1"/>
</dbReference>
<dbReference type="OrthoDB" id="6424912at2759"/>
<sequence length="217" mass="24429">MFEIIRSSGRYGIFASIAGACNRLKVQQAKFLQYIMQCLQCATPETKQIQLVPRLLGFKVCDQPEISICLQGSLLVQAILKFHKPIKVVNSILNMKPQDLAFLASHVQGCHVFHAFFSSNSVGEKSKDKLIQSLKPCIINIASDRNGCLTLSRIWMLLSIKLKTTMANILVQEEKSLNANSNGNALLRKCGIFFFKKDIEKWKEMMNNLSCSNTKKL</sequence>
<dbReference type="SUPFAM" id="SSF48371">
    <property type="entry name" value="ARM repeat"/>
    <property type="match status" value="1"/>
</dbReference>
<evidence type="ECO:0000313" key="3">
    <source>
        <dbReference type="Proteomes" id="UP000887116"/>
    </source>
</evidence>
<evidence type="ECO:0000256" key="1">
    <source>
        <dbReference type="ARBA" id="ARBA00022737"/>
    </source>
</evidence>
<proteinExistence type="predicted"/>
<evidence type="ECO:0000313" key="2">
    <source>
        <dbReference type="EMBL" id="GFR13054.1"/>
    </source>
</evidence>
<dbReference type="GO" id="GO:0000472">
    <property type="term" value="P:endonucleolytic cleavage to generate mature 5'-end of SSU-rRNA from (SSU-rRNA, 5.8S rRNA, LSU-rRNA)"/>
    <property type="evidence" value="ECO:0007669"/>
    <property type="project" value="TreeGrafter"/>
</dbReference>
<dbReference type="GO" id="GO:0000447">
    <property type="term" value="P:endonucleolytic cleavage in ITS1 to separate SSU-rRNA from 5.8S rRNA and LSU-rRNA from tricistronic rRNA transcript (SSU-rRNA, 5.8S rRNA, LSU-rRNA)"/>
    <property type="evidence" value="ECO:0007669"/>
    <property type="project" value="TreeGrafter"/>
</dbReference>
<gene>
    <name evidence="2" type="primary">NOP9</name>
    <name evidence="2" type="ORF">TNCT_551861</name>
</gene>
<dbReference type="InterPro" id="IPR001313">
    <property type="entry name" value="Pumilio_RNA-bd_rpt"/>
</dbReference>